<reference evidence="1 2" key="1">
    <citation type="submission" date="2015-09" db="EMBL/GenBank/DDBJ databases">
        <title>Genome announcement of multiple Pseudomonas syringae strains.</title>
        <authorList>
            <person name="Thakur S."/>
            <person name="Wang P.W."/>
            <person name="Gong Y."/>
            <person name="Weir B.S."/>
            <person name="Guttman D.S."/>
        </authorList>
    </citation>
    <scope>NUCLEOTIDE SEQUENCE [LARGE SCALE GENOMIC DNA]</scope>
    <source>
        <strain evidence="1 2">ICMP16929</strain>
    </source>
</reference>
<dbReference type="Proteomes" id="UP000050384">
    <property type="component" value="Unassembled WGS sequence"/>
</dbReference>
<dbReference type="EMBL" id="LJRI01000467">
    <property type="protein sequence ID" value="KPZ00003.1"/>
    <property type="molecule type" value="Genomic_DNA"/>
</dbReference>
<comment type="caution">
    <text evidence="1">The sequence shown here is derived from an EMBL/GenBank/DDBJ whole genome shotgun (WGS) entry which is preliminary data.</text>
</comment>
<evidence type="ECO:0000313" key="1">
    <source>
        <dbReference type="EMBL" id="KPZ00003.1"/>
    </source>
</evidence>
<protein>
    <submittedName>
        <fullName evidence="1">Glutathione S-transferase</fullName>
    </submittedName>
</protein>
<organism evidence="1 2">
    <name type="scientific">Pseudomonas syringae pv. spinaceae</name>
    <dbReference type="NCBI Taxonomy" id="264459"/>
    <lineage>
        <taxon>Bacteria</taxon>
        <taxon>Pseudomonadati</taxon>
        <taxon>Pseudomonadota</taxon>
        <taxon>Gammaproteobacteria</taxon>
        <taxon>Pseudomonadales</taxon>
        <taxon>Pseudomonadaceae</taxon>
        <taxon>Pseudomonas</taxon>
        <taxon>Pseudomonas syringae</taxon>
    </lineage>
</organism>
<dbReference type="AlphaFoldDB" id="A0A0Q0FIP3"/>
<sequence length="170" mass="18419">MTEHVGQNEFGHDLTENPYGTRQAIILRQAVGQQWRDPRPSGLQPLWLVPLAQQIGHQVRLPQPDRAVAGQPRQLGRVAGAQDFQVRRSLAQQLGVNEVIVLGNQNAHVSKTLKTGQATHGECGPLYNGATITWGRCGAAALRANARCTRLQREASASDSPGRRGSSAPH</sequence>
<dbReference type="GO" id="GO:0016740">
    <property type="term" value="F:transferase activity"/>
    <property type="evidence" value="ECO:0007669"/>
    <property type="project" value="UniProtKB-KW"/>
</dbReference>
<proteinExistence type="predicted"/>
<keyword evidence="1" id="KW-0808">Transferase</keyword>
<name>A0A0Q0FIP3_PSESX</name>
<evidence type="ECO:0000313" key="2">
    <source>
        <dbReference type="Proteomes" id="UP000050384"/>
    </source>
</evidence>
<gene>
    <name evidence="1" type="ORF">ALO94_201122</name>
</gene>
<accession>A0A0Q0FIP3</accession>